<keyword evidence="1" id="KW-0812">Transmembrane</keyword>
<dbReference type="BioCyc" id="CSTA292563:G1353-701-MONOMER"/>
<dbReference type="PATRIC" id="fig|292563.3.peg.728"/>
<dbReference type="EMBL" id="CP003940">
    <property type="protein sequence ID" value="AFZ46671.1"/>
    <property type="molecule type" value="Genomic_DNA"/>
</dbReference>
<keyword evidence="4" id="KW-1185">Reference proteome</keyword>
<dbReference type="PANTHER" id="PTHR43592">
    <property type="entry name" value="CAAX AMINO TERMINAL PROTEASE"/>
    <property type="match status" value="1"/>
</dbReference>
<feature type="transmembrane region" description="Helical" evidence="1">
    <location>
        <begin position="216"/>
        <end position="243"/>
    </location>
</feature>
<gene>
    <name evidence="3" type="ordered locus">Cyast_0695</name>
</gene>
<dbReference type="AlphaFoldDB" id="K9YI99"/>
<feature type="transmembrane region" description="Helical" evidence="1">
    <location>
        <begin position="303"/>
        <end position="323"/>
    </location>
</feature>
<feature type="transmembrane region" description="Helical" evidence="1">
    <location>
        <begin position="421"/>
        <end position="439"/>
    </location>
</feature>
<evidence type="ECO:0000259" key="2">
    <source>
        <dbReference type="Pfam" id="PF02517"/>
    </source>
</evidence>
<feature type="transmembrane region" description="Helical" evidence="1">
    <location>
        <begin position="389"/>
        <end position="409"/>
    </location>
</feature>
<reference evidence="4" key="1">
    <citation type="journal article" date="2013" name="Proc. Natl. Acad. Sci. U.S.A.">
        <title>Improving the coverage of the cyanobacterial phylum using diversity-driven genome sequencing.</title>
        <authorList>
            <person name="Shih P.M."/>
            <person name="Wu D."/>
            <person name="Latifi A."/>
            <person name="Axen S.D."/>
            <person name="Fewer D.P."/>
            <person name="Talla E."/>
            <person name="Calteau A."/>
            <person name="Cai F."/>
            <person name="Tandeau de Marsac N."/>
            <person name="Rippka R."/>
            <person name="Herdman M."/>
            <person name="Sivonen K."/>
            <person name="Coursin T."/>
            <person name="Laurent T."/>
            <person name="Goodwin L."/>
            <person name="Nolan M."/>
            <person name="Davenport K.W."/>
            <person name="Han C.S."/>
            <person name="Rubin E.M."/>
            <person name="Eisen J.A."/>
            <person name="Woyke T."/>
            <person name="Gugger M."/>
            <person name="Kerfeld C.A."/>
        </authorList>
    </citation>
    <scope>NUCLEOTIDE SEQUENCE [LARGE SCALE GENOMIC DNA]</scope>
    <source>
        <strain evidence="4">ATCC 29140 / PCC 7202</strain>
    </source>
</reference>
<evidence type="ECO:0000313" key="3">
    <source>
        <dbReference type="EMBL" id="AFZ46671.1"/>
    </source>
</evidence>
<dbReference type="HOGENOM" id="CLU_043242_0_0_3"/>
<dbReference type="GO" id="GO:0004175">
    <property type="term" value="F:endopeptidase activity"/>
    <property type="evidence" value="ECO:0007669"/>
    <property type="project" value="UniProtKB-ARBA"/>
</dbReference>
<accession>K9YI99</accession>
<feature type="domain" description="CAAX prenyl protease 2/Lysostaphin resistance protein A-like" evidence="2">
    <location>
        <begin position="390"/>
        <end position="477"/>
    </location>
</feature>
<dbReference type="eggNOG" id="COG1266">
    <property type="taxonomic scope" value="Bacteria"/>
</dbReference>
<evidence type="ECO:0000256" key="1">
    <source>
        <dbReference type="SAM" id="Phobius"/>
    </source>
</evidence>
<dbReference type="InterPro" id="IPR003675">
    <property type="entry name" value="Rce1/LyrA-like_dom"/>
</dbReference>
<feature type="transmembrane region" description="Helical" evidence="1">
    <location>
        <begin position="469"/>
        <end position="487"/>
    </location>
</feature>
<dbReference type="STRING" id="292563.Cyast_0695"/>
<name>K9YI99_CYASC</name>
<dbReference type="Proteomes" id="UP000010483">
    <property type="component" value="Chromosome"/>
</dbReference>
<protein>
    <submittedName>
        <fullName evidence="3">Abortive infection protein</fullName>
    </submittedName>
</protein>
<feature type="transmembrane region" description="Helical" evidence="1">
    <location>
        <begin position="264"/>
        <end position="283"/>
    </location>
</feature>
<dbReference type="Pfam" id="PF02517">
    <property type="entry name" value="Rce1-like"/>
    <property type="match status" value="1"/>
</dbReference>
<proteinExistence type="predicted"/>
<feature type="transmembrane region" description="Helical" evidence="1">
    <location>
        <begin position="343"/>
        <end position="369"/>
    </location>
</feature>
<organism evidence="3 4">
    <name type="scientific">Cyanobacterium stanieri (strain ATCC 29140 / PCC 7202)</name>
    <dbReference type="NCBI Taxonomy" id="292563"/>
    <lineage>
        <taxon>Bacteria</taxon>
        <taxon>Bacillati</taxon>
        <taxon>Cyanobacteriota</taxon>
        <taxon>Cyanophyceae</taxon>
        <taxon>Oscillatoriophycideae</taxon>
        <taxon>Chroococcales</taxon>
        <taxon>Geminocystaceae</taxon>
        <taxon>Cyanobacterium</taxon>
    </lineage>
</organism>
<evidence type="ECO:0000313" key="4">
    <source>
        <dbReference type="Proteomes" id="UP000010483"/>
    </source>
</evidence>
<sequence>MNLKRSLLAIVTIVSLFSVFFALGQSLAEPQVQSQLELYQTNLILNVAELEESEDKNINEIAQTLVGNNPYQVAEKQYQNVLDAVITQTEKKEEEFINISETPRQQIKESINANQQLTEQLKIKLGIINAVQNNEEKASEYWQQASTNPVAPILDQIWISPTSIDENAEVIIEDNLDDWFQLIVLEKYYQIENNQTQLLEIQALQQTLAEKATTRLIILSLIPFFGGVIGTGLILFLLIQWFLKKESSILAVNGGLSWELKWDWETILQVLIVGFFFVSQILLPLIFSASGISPAGFNIRGKALYVLVSYFLMAGSGLLVLYLSVKPFFPLPEGWFKLTNKNWFWWGLGGYLTAIPLVFLVSFLNQQIWDGQGGSNPLLLLALESQDKVALLIFFITASVAAPIFEEIIFRGFLLPSLTRYMPVWGAIVLSGGVFAIAHLSLSEILPLATLGILLGIIYTRSRSLLSSIMVHSLWNSGTLFSLFLLGSKLN</sequence>
<keyword evidence="1" id="KW-1133">Transmembrane helix</keyword>
<dbReference type="GO" id="GO:0080120">
    <property type="term" value="P:CAAX-box protein maturation"/>
    <property type="evidence" value="ECO:0007669"/>
    <property type="project" value="UniProtKB-ARBA"/>
</dbReference>
<keyword evidence="1" id="KW-0472">Membrane</keyword>
<dbReference type="PANTHER" id="PTHR43592:SF15">
    <property type="entry name" value="CAAX AMINO TERMINAL PROTEASE FAMILY PROTEIN"/>
    <property type="match status" value="1"/>
</dbReference>
<dbReference type="KEGG" id="csn:Cyast_0695"/>